<dbReference type="EMBL" id="CP109970">
    <property type="protein sequence ID" value="UYZ11000.1"/>
    <property type="molecule type" value="Genomic_DNA"/>
</dbReference>
<reference evidence="1" key="1">
    <citation type="submission" date="2022-10" db="EMBL/GenBank/DDBJ databases">
        <title>Complete genome sequence of Agrobacterium salinitolerans CFBP5507.</title>
        <authorList>
            <person name="Tchabashvili S."/>
            <person name="Yen H.-C."/>
            <person name="Haryono M."/>
            <person name="Lin Y.-C."/>
            <person name="Lai E.-M."/>
            <person name="Kuo C.-H."/>
        </authorList>
    </citation>
    <scope>NUCLEOTIDE SEQUENCE</scope>
    <source>
        <strain evidence="1">CFBP5507</strain>
        <plasmid evidence="1">pAtCFBP5507a</plasmid>
    </source>
</reference>
<accession>A0A9X9KGI8</accession>
<dbReference type="KEGG" id="asal:CFBP5507_24520"/>
<gene>
    <name evidence="1" type="ORF">CFBP5507_24520</name>
</gene>
<evidence type="ECO:0000313" key="1">
    <source>
        <dbReference type="EMBL" id="UYZ11000.1"/>
    </source>
</evidence>
<dbReference type="Proteomes" id="UP000298735">
    <property type="component" value="Plasmid pAtCFBP5507a"/>
</dbReference>
<protein>
    <submittedName>
        <fullName evidence="1">Uncharacterized protein</fullName>
    </submittedName>
</protein>
<proteinExistence type="predicted"/>
<sequence>MLIRRKPRPGEQPHYFAHSLYAAELGAPDPGHYRSTPAGAPDVAALVHPGMVIRTSYGTGGTVIGIEGPYVHLASDGRERSHFTIVYVPSERFGRHSKLDHNWINECIAVDGRILKLLEVNLDEVFIEGAVSGGADAPGRPTTNLPFNQARCSQERRAFPRFREHHDNACTRLPAPGFCAGRTGVSQLPVPGRSARLLRHRLWDGTGDTLYAFEDRGAFESQRATAE</sequence>
<keyword evidence="1" id="KW-0614">Plasmid</keyword>
<dbReference type="RefSeq" id="WP_246666501.1">
    <property type="nucleotide sequence ID" value="NZ_CP109970.1"/>
</dbReference>
<geneLocation type="plasmid" evidence="1 2">
    <name>pAtCFBP5507a</name>
</geneLocation>
<dbReference type="AlphaFoldDB" id="A0A9X9KGI8"/>
<evidence type="ECO:0000313" key="2">
    <source>
        <dbReference type="Proteomes" id="UP000298735"/>
    </source>
</evidence>
<organism evidence="1 2">
    <name type="scientific">Agrobacterium salinitolerans</name>
    <dbReference type="NCBI Taxonomy" id="1183413"/>
    <lineage>
        <taxon>Bacteria</taxon>
        <taxon>Pseudomonadati</taxon>
        <taxon>Pseudomonadota</taxon>
        <taxon>Alphaproteobacteria</taxon>
        <taxon>Hyphomicrobiales</taxon>
        <taxon>Rhizobiaceae</taxon>
        <taxon>Rhizobium/Agrobacterium group</taxon>
        <taxon>Agrobacterium</taxon>
    </lineage>
</organism>
<name>A0A9X9KGI8_9HYPH</name>